<dbReference type="CDD" id="cd00371">
    <property type="entry name" value="HMA"/>
    <property type="match status" value="1"/>
</dbReference>
<feature type="domain" description="HMA" evidence="5">
    <location>
        <begin position="12"/>
        <end position="75"/>
    </location>
</feature>
<evidence type="ECO:0000256" key="4">
    <source>
        <dbReference type="ARBA" id="ARBA00024045"/>
    </source>
</evidence>
<evidence type="ECO:0000313" key="7">
    <source>
        <dbReference type="Proteomes" id="UP001497480"/>
    </source>
</evidence>
<dbReference type="InterPro" id="IPR036163">
    <property type="entry name" value="HMA_dom_sf"/>
</dbReference>
<organism evidence="6 7">
    <name type="scientific">Lupinus luteus</name>
    <name type="common">European yellow lupine</name>
    <dbReference type="NCBI Taxonomy" id="3873"/>
    <lineage>
        <taxon>Eukaryota</taxon>
        <taxon>Viridiplantae</taxon>
        <taxon>Streptophyta</taxon>
        <taxon>Embryophyta</taxon>
        <taxon>Tracheophyta</taxon>
        <taxon>Spermatophyta</taxon>
        <taxon>Magnoliopsida</taxon>
        <taxon>eudicotyledons</taxon>
        <taxon>Gunneridae</taxon>
        <taxon>Pentapetalae</taxon>
        <taxon>rosids</taxon>
        <taxon>fabids</taxon>
        <taxon>Fabales</taxon>
        <taxon>Fabaceae</taxon>
        <taxon>Papilionoideae</taxon>
        <taxon>50 kb inversion clade</taxon>
        <taxon>genistoids sensu lato</taxon>
        <taxon>core genistoids</taxon>
        <taxon>Genisteae</taxon>
        <taxon>Lupinus</taxon>
    </lineage>
</organism>
<sequence>MGKDKKVDEIKLVTVEFKVSMHCNACERSIAKTISKFKGVEKFVTDMNKHMAVVTGRFDPNKMLKKLKKKGKKKKVEIVSIKEEEKPKDESHESDKLILMQPIIVENDCCINTETLMLFSDENPNACALM</sequence>
<dbReference type="AlphaFoldDB" id="A0AAV1WEC1"/>
<keyword evidence="3" id="KW-0636">Prenylation</keyword>
<gene>
    <name evidence="6" type="ORF">LLUT_LOCUS8302</name>
</gene>
<dbReference type="Proteomes" id="UP001497480">
    <property type="component" value="Unassembled WGS sequence"/>
</dbReference>
<dbReference type="EMBL" id="CAXHTB010000005">
    <property type="protein sequence ID" value="CAL0307242.1"/>
    <property type="molecule type" value="Genomic_DNA"/>
</dbReference>
<keyword evidence="7" id="KW-1185">Reference proteome</keyword>
<name>A0AAV1WEC1_LUPLU</name>
<keyword evidence="3" id="KW-0449">Lipoprotein</keyword>
<dbReference type="InterPro" id="IPR044577">
    <property type="entry name" value="HIPP4/7/8/17/18/19"/>
</dbReference>
<reference evidence="6 7" key="1">
    <citation type="submission" date="2024-03" db="EMBL/GenBank/DDBJ databases">
        <authorList>
            <person name="Martinez-Hernandez J."/>
        </authorList>
    </citation>
    <scope>NUCLEOTIDE SEQUENCE [LARGE SCALE GENOMIC DNA]</scope>
</reference>
<evidence type="ECO:0000313" key="6">
    <source>
        <dbReference type="EMBL" id="CAL0307242.1"/>
    </source>
</evidence>
<dbReference type="PANTHER" id="PTHR46195">
    <property type="entry name" value="HEAVY METAL-ASSOCIATED ISOPRENYLATED PLANT PROTEIN 7"/>
    <property type="match status" value="1"/>
</dbReference>
<keyword evidence="2" id="KW-0479">Metal-binding</keyword>
<protein>
    <recommendedName>
        <fullName evidence="5">HMA domain-containing protein</fullName>
    </recommendedName>
</protein>
<dbReference type="PROSITE" id="PS50846">
    <property type="entry name" value="HMA_2"/>
    <property type="match status" value="1"/>
</dbReference>
<evidence type="ECO:0000256" key="3">
    <source>
        <dbReference type="ARBA" id="ARBA00023289"/>
    </source>
</evidence>
<proteinExistence type="inferred from homology"/>
<comment type="similarity">
    <text evidence="4">Belongs to the HIPP family.</text>
</comment>
<dbReference type="SUPFAM" id="SSF55008">
    <property type="entry name" value="HMA, heavy metal-associated domain"/>
    <property type="match status" value="1"/>
</dbReference>
<accession>A0AAV1WEC1</accession>
<dbReference type="Pfam" id="PF00403">
    <property type="entry name" value="HMA"/>
    <property type="match status" value="1"/>
</dbReference>
<dbReference type="GO" id="GO:0046872">
    <property type="term" value="F:metal ion binding"/>
    <property type="evidence" value="ECO:0007669"/>
    <property type="project" value="UniProtKB-KW"/>
</dbReference>
<dbReference type="Gene3D" id="3.30.70.100">
    <property type="match status" value="1"/>
</dbReference>
<dbReference type="InterPro" id="IPR006121">
    <property type="entry name" value="HMA_dom"/>
</dbReference>
<evidence type="ECO:0000256" key="1">
    <source>
        <dbReference type="ARBA" id="ARBA00022481"/>
    </source>
</evidence>
<comment type="caution">
    <text evidence="6">The sequence shown here is derived from an EMBL/GenBank/DDBJ whole genome shotgun (WGS) entry which is preliminary data.</text>
</comment>
<keyword evidence="1" id="KW-0488">Methylation</keyword>
<evidence type="ECO:0000259" key="5">
    <source>
        <dbReference type="PROSITE" id="PS50846"/>
    </source>
</evidence>
<dbReference type="PANTHER" id="PTHR46195:SF18">
    <property type="entry name" value="SUPEROXIDE DISMUTASE 1 COPPER CHAPERONE-LIKE PROTEIN"/>
    <property type="match status" value="1"/>
</dbReference>
<evidence type="ECO:0000256" key="2">
    <source>
        <dbReference type="ARBA" id="ARBA00022723"/>
    </source>
</evidence>